<keyword evidence="1" id="KW-0472">Membrane</keyword>
<evidence type="ECO:0000256" key="1">
    <source>
        <dbReference type="SAM" id="Phobius"/>
    </source>
</evidence>
<dbReference type="AlphaFoldDB" id="A0AAE3WBK6"/>
<reference evidence="2" key="2">
    <citation type="submission" date="2023-02" db="EMBL/GenBank/DDBJ databases">
        <title>'Rhodoalgimonas zhirmunskyi' gen. nov., isolated from a red alga.</title>
        <authorList>
            <person name="Nedashkovskaya O.I."/>
            <person name="Otstavnykh N.Y."/>
            <person name="Bystritskaya E.P."/>
            <person name="Balabanova L.A."/>
            <person name="Isaeva M.P."/>
        </authorList>
    </citation>
    <scope>NUCLEOTIDE SEQUENCE</scope>
    <source>
        <strain evidence="2">KCTC 52189</strain>
    </source>
</reference>
<keyword evidence="3" id="KW-1185">Reference proteome</keyword>
<evidence type="ECO:0000313" key="3">
    <source>
        <dbReference type="Proteomes" id="UP001226762"/>
    </source>
</evidence>
<keyword evidence="1" id="KW-0812">Transmembrane</keyword>
<dbReference type="EMBL" id="JANHAX010000001">
    <property type="protein sequence ID" value="MDQ2089483.1"/>
    <property type="molecule type" value="Genomic_DNA"/>
</dbReference>
<name>A0AAE3WBK6_9RHOB</name>
<feature type="transmembrane region" description="Helical" evidence="1">
    <location>
        <begin position="74"/>
        <end position="93"/>
    </location>
</feature>
<proteinExistence type="predicted"/>
<accession>A0AAE3WBK6</accession>
<gene>
    <name evidence="2" type="ORF">NO357_06180</name>
</gene>
<sequence>MRDVFSSRDAIRGGVIKRQVRDAERPVGRDVFPAEVARRGRQAPENGYHIIVCCGRTHSSCLGRAHAGGRLTRAFAFAPLAFRLLLLLTFLAITPAPSNWEAPSWPTIFSTAS</sequence>
<keyword evidence="1" id="KW-1133">Transmembrane helix</keyword>
<comment type="caution">
    <text evidence="2">The sequence shown here is derived from an EMBL/GenBank/DDBJ whole genome shotgun (WGS) entry which is preliminary data.</text>
</comment>
<protein>
    <submittedName>
        <fullName evidence="2">Uncharacterized protein</fullName>
    </submittedName>
</protein>
<evidence type="ECO:0000313" key="2">
    <source>
        <dbReference type="EMBL" id="MDQ2089483.1"/>
    </source>
</evidence>
<dbReference type="Proteomes" id="UP001226762">
    <property type="component" value="Unassembled WGS sequence"/>
</dbReference>
<reference evidence="2" key="1">
    <citation type="submission" date="2022-07" db="EMBL/GenBank/DDBJ databases">
        <authorList>
            <person name="Otstavnykh N."/>
            <person name="Isaeva M."/>
            <person name="Bystritskaya E."/>
        </authorList>
    </citation>
    <scope>NUCLEOTIDE SEQUENCE</scope>
    <source>
        <strain evidence="2">KCTC 52189</strain>
    </source>
</reference>
<organism evidence="2 3">
    <name type="scientific">Marimonas arenosa</name>
    <dbReference type="NCBI Taxonomy" id="1795305"/>
    <lineage>
        <taxon>Bacteria</taxon>
        <taxon>Pseudomonadati</taxon>
        <taxon>Pseudomonadota</taxon>
        <taxon>Alphaproteobacteria</taxon>
        <taxon>Rhodobacterales</taxon>
        <taxon>Paracoccaceae</taxon>
        <taxon>Marimonas</taxon>
    </lineage>
</organism>